<name>A0A6J4ID84_9ACTN</name>
<feature type="compositionally biased region" description="Basic residues" evidence="1">
    <location>
        <begin position="97"/>
        <end position="112"/>
    </location>
</feature>
<reference evidence="2" key="1">
    <citation type="submission" date="2020-02" db="EMBL/GenBank/DDBJ databases">
        <authorList>
            <person name="Meier V. D."/>
        </authorList>
    </citation>
    <scope>NUCLEOTIDE SEQUENCE</scope>
    <source>
        <strain evidence="2">AVDCRST_MAG50</strain>
    </source>
</reference>
<feature type="compositionally biased region" description="Basic and acidic residues" evidence="1">
    <location>
        <begin position="26"/>
        <end position="35"/>
    </location>
</feature>
<feature type="compositionally biased region" description="Basic residues" evidence="1">
    <location>
        <begin position="196"/>
        <end position="214"/>
    </location>
</feature>
<feature type="non-terminal residue" evidence="2">
    <location>
        <position position="266"/>
    </location>
</feature>
<protein>
    <submittedName>
        <fullName evidence="2">Uncharacterized protein</fullName>
    </submittedName>
</protein>
<organism evidence="2">
    <name type="scientific">uncultured Acidimicrobiales bacterium</name>
    <dbReference type="NCBI Taxonomy" id="310071"/>
    <lineage>
        <taxon>Bacteria</taxon>
        <taxon>Bacillati</taxon>
        <taxon>Actinomycetota</taxon>
        <taxon>Acidimicrobiia</taxon>
        <taxon>Acidimicrobiales</taxon>
        <taxon>environmental samples</taxon>
    </lineage>
</organism>
<feature type="non-terminal residue" evidence="2">
    <location>
        <position position="1"/>
    </location>
</feature>
<accession>A0A6J4ID84</accession>
<evidence type="ECO:0000256" key="1">
    <source>
        <dbReference type="SAM" id="MobiDB-lite"/>
    </source>
</evidence>
<dbReference type="EMBL" id="CADCTF010000102">
    <property type="protein sequence ID" value="CAA9247033.1"/>
    <property type="molecule type" value="Genomic_DNA"/>
</dbReference>
<gene>
    <name evidence="2" type="ORF">AVDCRST_MAG50-1968</name>
</gene>
<feature type="compositionally biased region" description="Basic residues" evidence="1">
    <location>
        <begin position="1"/>
        <end position="12"/>
    </location>
</feature>
<feature type="compositionally biased region" description="Basic residues" evidence="1">
    <location>
        <begin position="52"/>
        <end position="61"/>
    </location>
</feature>
<feature type="region of interest" description="Disordered" evidence="1">
    <location>
        <begin position="1"/>
        <end position="127"/>
    </location>
</feature>
<feature type="region of interest" description="Disordered" evidence="1">
    <location>
        <begin position="153"/>
        <end position="266"/>
    </location>
</feature>
<sequence>AHREPGHRRHRSLVGAGLGDLPSPGETRREGLGRRSERRRLATPGRAPPEHHARRSRRVVSRRSGSARGARRRRAGAREQRRRGLDRPLRQDGGDRRPHHVRGQRARPHRAHPALPPDHARARPGPHREHLLRGGVVRAASLHHLLVHQVRRAGVHRRTASGDLGQGRDGGQREPGAPAHRVLPAGTAAGHLPSVRGHHRRPRQQLGGLRRHPFHPLPARARLPGGDRAPGARNLPAGRGAGHRTSLRRGRPGQSPVGPDLRHRPL</sequence>
<proteinExistence type="predicted"/>
<feature type="compositionally biased region" description="Basic and acidic residues" evidence="1">
    <location>
        <begin position="118"/>
        <end position="127"/>
    </location>
</feature>
<feature type="compositionally biased region" description="Basic residues" evidence="1">
    <location>
        <begin position="241"/>
        <end position="251"/>
    </location>
</feature>
<feature type="compositionally biased region" description="Basic and acidic residues" evidence="1">
    <location>
        <begin position="76"/>
        <end position="96"/>
    </location>
</feature>
<dbReference type="AlphaFoldDB" id="A0A6J4ID84"/>
<evidence type="ECO:0000313" key="2">
    <source>
        <dbReference type="EMBL" id="CAA9247033.1"/>
    </source>
</evidence>